<reference evidence="4" key="1">
    <citation type="journal article" date="2013" name="PLoS ONE">
        <title>Biosynthesis of vitamins and cofactors in bacterium-harbouring trypanosomatids depends on the symbiotic association as revealed by genomic analyses.</title>
        <authorList>
            <person name="Klein C.C."/>
            <person name="Alves J.M."/>
            <person name="Serrano M.G."/>
            <person name="Buck G.A."/>
            <person name="Vasconcelos A.T."/>
            <person name="Sagot M.F."/>
            <person name="Teixeira M.M."/>
            <person name="Camargo E.P."/>
            <person name="Motta M.C."/>
        </authorList>
    </citation>
    <scope>NUCLEOTIDE SEQUENCE</scope>
    <source>
        <strain evidence="4">TCC037E</strain>
    </source>
</reference>
<dbReference type="GO" id="GO:0004035">
    <property type="term" value="F:alkaline phosphatase activity"/>
    <property type="evidence" value="ECO:0007669"/>
    <property type="project" value="UniProtKB-EC"/>
</dbReference>
<evidence type="ECO:0000313" key="4">
    <source>
        <dbReference type="EMBL" id="AGU68154.1"/>
    </source>
</evidence>
<name>T1YUN1_9TRYP</name>
<dbReference type="EMBL" id="KF160177">
    <property type="protein sequence ID" value="AGU68154.1"/>
    <property type="molecule type" value="Genomic_DNA"/>
</dbReference>
<dbReference type="PANTHER" id="PTHR33987:SF1">
    <property type="entry name" value="CALCINEURIN-LIKE METALLO-PHOSPHOESTERASE SUPERFAMILY PROTEIN"/>
    <property type="match status" value="1"/>
</dbReference>
<dbReference type="InterPro" id="IPR029052">
    <property type="entry name" value="Metallo-depent_PP-like"/>
</dbReference>
<dbReference type="CDD" id="cd07389">
    <property type="entry name" value="MPP_PhoD"/>
    <property type="match status" value="1"/>
</dbReference>
<feature type="region of interest" description="Disordered" evidence="1">
    <location>
        <begin position="1"/>
        <end position="29"/>
    </location>
</feature>
<sequence length="806" mass="88649">MRHATKRWSSADFSEQHESSPLSRPGSRRGRHRTFLLVLAAVVLATFVLVLYIVTETASRSPRDDLLSAAWLQPAEDSHAWQAALHAQSLLNTPAAHGLALQQVFFISCNRHDRSQAYWAMLAVAAQCELLSRGARASAAPCRRLYAGQTPLSPAGGVLTEETRWVRTPAPLTSLNEVPLGACGTVYDSTAAAQHRASLSVNDTAAAASRASHHFPVSPLKADPVPLDAVLWLGDAIYADKRADGVDGQTLLTHHSNSLAEVGRFWAIQRDAPAYTAFVASCVAASNLSTPATEALRKPAVDTLGDVEREVEVHPDRAAGVAATRHKGAPVQVLGDLAAAEDDLDVPQPPTVASTPRNVWGTWDDHDMGKNDGGKEYPHRNVTQRFFLDFLRAPATDPRWTREGVYEAYTLPFHAVVDNTKGWGPSLETLLRQLYVHAVCVVLLDVRSFRDPPNATYAGDMLGAAQWAWLEEQLQRFTRRGADAREPCAVTLVGSGIQFMLDEKPAENWAAFPGSRDRLLGLLRVYRAERVAFLTGDVHMGELGGDFTAQTIRGVLGYPLIEATSSGLTHSANMFHLPTLLPLLFPSPRRLALYVEKNFGAVRLSVDLLHLPALRRYLSNVTASPGQSVVLHTAAERQLARDVVQRALNVTFTIFSIPQYGQPVHRLNFPLSMLTYLHGPSYLGAKVNAVNGDVHAQSPAEVVLQFTSPLADTRTFSTFALKNGTMVTVPHYPNTSPVPFVTWYTRLAQRHIFTHSSVSETLKWCLIAQICVGLVLSVCVLVWVWRRVHLRCWTLLTQRLQKDKKR</sequence>
<evidence type="ECO:0000256" key="2">
    <source>
        <dbReference type="SAM" id="Phobius"/>
    </source>
</evidence>
<dbReference type="InterPro" id="IPR018946">
    <property type="entry name" value="PhoD-like_MPP"/>
</dbReference>
<dbReference type="AlphaFoldDB" id="T1YUN1"/>
<organism evidence="4">
    <name type="scientific">Crithidia acanthocephali</name>
    <dbReference type="NCBI Taxonomy" id="59798"/>
    <lineage>
        <taxon>Eukaryota</taxon>
        <taxon>Discoba</taxon>
        <taxon>Euglenozoa</taxon>
        <taxon>Kinetoplastea</taxon>
        <taxon>Metakinetoplastina</taxon>
        <taxon>Trypanosomatida</taxon>
        <taxon>Trypanosomatidae</taxon>
        <taxon>Leishmaniinae</taxon>
        <taxon>Crithidia</taxon>
    </lineage>
</organism>
<evidence type="ECO:0000256" key="1">
    <source>
        <dbReference type="SAM" id="MobiDB-lite"/>
    </source>
</evidence>
<evidence type="ECO:0000259" key="3">
    <source>
        <dbReference type="Pfam" id="PF09423"/>
    </source>
</evidence>
<keyword evidence="2" id="KW-1133">Transmembrane helix</keyword>
<dbReference type="PANTHER" id="PTHR33987">
    <property type="entry name" value="CALCINEURIN-LIKE METALLO-PHOSPHOESTERASE SUPERFAMILY PROTEIN"/>
    <property type="match status" value="1"/>
</dbReference>
<feature type="region of interest" description="Disordered" evidence="1">
    <location>
        <begin position="343"/>
        <end position="364"/>
    </location>
</feature>
<dbReference type="Pfam" id="PF09423">
    <property type="entry name" value="PhoD"/>
    <property type="match status" value="1"/>
</dbReference>
<keyword evidence="4" id="KW-0378">Hydrolase</keyword>
<dbReference type="EC" id="3.1.3.1" evidence="4"/>
<dbReference type="Gene3D" id="3.60.21.70">
    <property type="entry name" value="PhoD-like phosphatase"/>
    <property type="match status" value="1"/>
</dbReference>
<keyword evidence="2" id="KW-0812">Transmembrane</keyword>
<proteinExistence type="predicted"/>
<feature type="transmembrane region" description="Helical" evidence="2">
    <location>
        <begin position="766"/>
        <end position="785"/>
    </location>
</feature>
<accession>T1YUN1</accession>
<feature type="transmembrane region" description="Helical" evidence="2">
    <location>
        <begin position="34"/>
        <end position="54"/>
    </location>
</feature>
<dbReference type="InterPro" id="IPR038607">
    <property type="entry name" value="PhoD-like_sf"/>
</dbReference>
<protein>
    <submittedName>
        <fullName evidence="4">Alkaline phosphatase</fullName>
        <ecNumber evidence="4">3.1.3.1</ecNumber>
    </submittedName>
</protein>
<dbReference type="SUPFAM" id="SSF56300">
    <property type="entry name" value="Metallo-dependent phosphatases"/>
    <property type="match status" value="1"/>
</dbReference>
<feature type="domain" description="PhoD-like phosphatase metallophosphatase" evidence="3">
    <location>
        <begin position="428"/>
        <end position="540"/>
    </location>
</feature>
<keyword evidence="2" id="KW-0472">Membrane</keyword>